<dbReference type="InterPro" id="IPR050585">
    <property type="entry name" value="Xaa-Pro_dipeptidyl-ppase/CocE"/>
</dbReference>
<dbReference type="InterPro" id="IPR001375">
    <property type="entry name" value="Peptidase_S9_cat"/>
</dbReference>
<evidence type="ECO:0000313" key="4">
    <source>
        <dbReference type="Proteomes" id="UP000265631"/>
    </source>
</evidence>
<evidence type="ECO:0000259" key="2">
    <source>
        <dbReference type="Pfam" id="PF01593"/>
    </source>
</evidence>
<dbReference type="InterPro" id="IPR011659">
    <property type="entry name" value="WD40"/>
</dbReference>
<protein>
    <submittedName>
        <fullName evidence="3">Uncharacterized protein</fullName>
    </submittedName>
</protein>
<dbReference type="Pfam" id="PF13450">
    <property type="entry name" value="NAD_binding_8"/>
    <property type="match status" value="1"/>
</dbReference>
<accession>A0A395N5Z1</accession>
<dbReference type="GO" id="GO:0016491">
    <property type="term" value="F:oxidoreductase activity"/>
    <property type="evidence" value="ECO:0007669"/>
    <property type="project" value="InterPro"/>
</dbReference>
<dbReference type="InterPro" id="IPR036188">
    <property type="entry name" value="FAD/NAD-bd_sf"/>
</dbReference>
<dbReference type="Pfam" id="PF00326">
    <property type="entry name" value="Peptidase_S9"/>
    <property type="match status" value="1"/>
</dbReference>
<keyword evidence="4" id="KW-1185">Reference proteome</keyword>
<dbReference type="InterPro" id="IPR002937">
    <property type="entry name" value="Amino_oxidase"/>
</dbReference>
<dbReference type="SUPFAM" id="SSF53474">
    <property type="entry name" value="alpha/beta-Hydrolases"/>
    <property type="match status" value="1"/>
</dbReference>
<comment type="caution">
    <text evidence="3">The sequence shown here is derived from an EMBL/GenBank/DDBJ whole genome shotgun (WGS) entry which is preliminary data.</text>
</comment>
<name>A0A395N5Z1_9HYPO</name>
<gene>
    <name evidence="3" type="ORF">FIE12Z_194</name>
</gene>
<dbReference type="SUPFAM" id="SSF54373">
    <property type="entry name" value="FAD-linked reductases, C-terminal domain"/>
    <property type="match status" value="1"/>
</dbReference>
<dbReference type="GO" id="GO:0008236">
    <property type="term" value="F:serine-type peptidase activity"/>
    <property type="evidence" value="ECO:0007669"/>
    <property type="project" value="InterPro"/>
</dbReference>
<feature type="domain" description="Amine oxidase" evidence="2">
    <location>
        <begin position="731"/>
        <end position="785"/>
    </location>
</feature>
<sequence length="956" mass="104709">MASKKTAPYGDWESPISVDSIVSKTRSLSAPRANLKSGRAFYTESREDGSTTIVEILKDGRREILPSEYSAKNTVYEYGGSPYAVLPDDRIIFSNKGDTVHIVSPDTKEVSKLTGDPKLRYSNFEANLKSPWVLATQEDHEHDTPNGVRNYIVAINTETAEVKRILDTADFYYEPSFSPDGSKLAWLEWNHPELPFDAARLYTATWNDKGSISDVRLIAGKDREGVAEPRWGPDGSLFFGKEIGEYRRLFRILPGSDEQHEVKVDDLDNAEFGGLRWFQGCHTYAPLSDRHLVAAPVILGQTRVIVIDMESNSWKDIGDAERLSEVTLDAVARLSDTSVLIIGAGETSGKALYRIDVEGTSQITQLRGSTDDGFPTDFCSNPILKSIRSKGQPQREIHGFLWLPHNPNFQAPEGHLPPLIMTSHGGPTSYTGPGLNPRTQYFTSRGYAVLAFNYKGSCAHGQAYRNALWGNWGLVDSDDAAEFADNLTESGQVKTGGVGITGVSAGGYNTLRSLTRHAKTFAGGVCLSGVSDIKRLDDSTHKLESDYTDHLVLAPGVEKSEKEKICCERSPLFEAQKITAPLLLLHGGSDKITPLDQAEEMANAIKKAGGEVELIVVPEEVVGASLSGLQAAHDLQQAGVSCIVLEARNRVGSSFNNGFRAAQYPRVWVDPAQHPLTWSLVNDLGLEMVEESRGKSIIQGFEEHDRDNLPMDETNRQSSGTAYMRVKRPQDLREALARFLSPGSILFSKSVCNVDQGSGSKCVLTTTDGDTFECSRVIMAVPSPTGHADFGTAIEEPGQWVQVYEPSSFCVKTSIHGPIWETYDTSNDEDGVYALTCIIAGESGHELWNKDLIERREAILAHLRDVFSMFTAIPDPILRLEPQNTLRTRWASNIEGLGVLVGTGDQEANSRVHFAGFEADDLLKARLEVALSSGSRAAGGILAVTVPKEELLLAKL</sequence>
<dbReference type="Proteomes" id="UP000265631">
    <property type="component" value="Unassembled WGS sequence"/>
</dbReference>
<proteinExistence type="predicted"/>
<dbReference type="InterPro" id="IPR029058">
    <property type="entry name" value="AB_hydrolase_fold"/>
</dbReference>
<dbReference type="SUPFAM" id="SSF51905">
    <property type="entry name" value="FAD/NAD(P)-binding domain"/>
    <property type="match status" value="1"/>
</dbReference>
<dbReference type="STRING" id="2594813.A0A395N5Z1"/>
<reference evidence="3 4" key="1">
    <citation type="journal article" date="2018" name="PLoS Pathog.">
        <title>Evolution of structural diversity of trichothecenes, a family of toxins produced by plant pathogenic and entomopathogenic fungi.</title>
        <authorList>
            <person name="Proctor R.H."/>
            <person name="McCormick S.P."/>
            <person name="Kim H.S."/>
            <person name="Cardoza R.E."/>
            <person name="Stanley A.M."/>
            <person name="Lindo L."/>
            <person name="Kelly A."/>
            <person name="Brown D.W."/>
            <person name="Lee T."/>
            <person name="Vaughan M.M."/>
            <person name="Alexander N.J."/>
            <person name="Busman M."/>
            <person name="Gutierrez S."/>
        </authorList>
    </citation>
    <scope>NUCLEOTIDE SEQUENCE [LARGE SCALE GENOMIC DNA]</scope>
    <source>
        <strain evidence="3 4">NRRL 13405</strain>
    </source>
</reference>
<dbReference type="PANTHER" id="PTHR43056">
    <property type="entry name" value="PEPTIDASE S9 PROLYL OLIGOPEPTIDASE"/>
    <property type="match status" value="1"/>
</dbReference>
<dbReference type="PANTHER" id="PTHR43056:SF5">
    <property type="entry name" value="PEPTIDASE S9 PROLYL OLIGOPEPTIDASE CATALYTIC DOMAIN-CONTAINING PROTEIN"/>
    <property type="match status" value="1"/>
</dbReference>
<feature type="domain" description="Peptidase S9 prolyl oligopeptidase catalytic" evidence="1">
    <location>
        <begin position="437"/>
        <end position="620"/>
    </location>
</feature>
<evidence type="ECO:0000259" key="1">
    <source>
        <dbReference type="Pfam" id="PF00326"/>
    </source>
</evidence>
<dbReference type="Gene3D" id="3.40.50.1820">
    <property type="entry name" value="alpha/beta hydrolase"/>
    <property type="match status" value="1"/>
</dbReference>
<dbReference type="InterPro" id="IPR011042">
    <property type="entry name" value="6-blade_b-propeller_TolB-like"/>
</dbReference>
<dbReference type="Gene3D" id="2.120.10.30">
    <property type="entry name" value="TolB, C-terminal domain"/>
    <property type="match status" value="1"/>
</dbReference>
<dbReference type="Pfam" id="PF07676">
    <property type="entry name" value="PD40"/>
    <property type="match status" value="1"/>
</dbReference>
<dbReference type="Gene3D" id="3.50.50.60">
    <property type="entry name" value="FAD/NAD(P)-binding domain"/>
    <property type="match status" value="2"/>
</dbReference>
<dbReference type="EMBL" id="PXXK01000005">
    <property type="protein sequence ID" value="RFN55548.1"/>
    <property type="molecule type" value="Genomic_DNA"/>
</dbReference>
<organism evidence="3 4">
    <name type="scientific">Fusarium flagelliforme</name>
    <dbReference type="NCBI Taxonomy" id="2675880"/>
    <lineage>
        <taxon>Eukaryota</taxon>
        <taxon>Fungi</taxon>
        <taxon>Dikarya</taxon>
        <taxon>Ascomycota</taxon>
        <taxon>Pezizomycotina</taxon>
        <taxon>Sordariomycetes</taxon>
        <taxon>Hypocreomycetidae</taxon>
        <taxon>Hypocreales</taxon>
        <taxon>Nectriaceae</taxon>
        <taxon>Fusarium</taxon>
        <taxon>Fusarium incarnatum-equiseti species complex</taxon>
    </lineage>
</organism>
<dbReference type="GO" id="GO:0006508">
    <property type="term" value="P:proteolysis"/>
    <property type="evidence" value="ECO:0007669"/>
    <property type="project" value="InterPro"/>
</dbReference>
<dbReference type="SUPFAM" id="SSF82171">
    <property type="entry name" value="DPP6 N-terminal domain-like"/>
    <property type="match status" value="1"/>
</dbReference>
<evidence type="ECO:0000313" key="3">
    <source>
        <dbReference type="EMBL" id="RFN55548.1"/>
    </source>
</evidence>
<dbReference type="Pfam" id="PF01593">
    <property type="entry name" value="Amino_oxidase"/>
    <property type="match status" value="1"/>
</dbReference>
<dbReference type="AlphaFoldDB" id="A0A395N5Z1"/>